<name>A0A173TMV9_ANAHA</name>
<dbReference type="AlphaFoldDB" id="A0A173TMV9"/>
<protein>
    <submittedName>
        <fullName evidence="1">Uncharacterized protein</fullName>
    </submittedName>
</protein>
<sequence length="96" mass="11209">MEKCFDENKIAKLTGTAVQDDETFKAEGGFVPERDQFYFEMKQGNHVFMVGFKDLLICLRLLEEMGEIPKINGKWWTQIETLYGGELCMVKYKETK</sequence>
<dbReference type="RefSeq" id="WP_055259036.1">
    <property type="nucleotide sequence ID" value="NZ_CYXT01000017.1"/>
</dbReference>
<dbReference type="EMBL" id="CYXT01000017">
    <property type="protein sequence ID" value="CUN03347.1"/>
    <property type="molecule type" value="Genomic_DNA"/>
</dbReference>
<evidence type="ECO:0000313" key="1">
    <source>
        <dbReference type="EMBL" id="CUN03347.1"/>
    </source>
</evidence>
<organism evidence="1 2">
    <name type="scientific">Anaerostipes hadrus</name>
    <dbReference type="NCBI Taxonomy" id="649756"/>
    <lineage>
        <taxon>Bacteria</taxon>
        <taxon>Bacillati</taxon>
        <taxon>Bacillota</taxon>
        <taxon>Clostridia</taxon>
        <taxon>Lachnospirales</taxon>
        <taxon>Lachnospiraceae</taxon>
        <taxon>Anaerostipes</taxon>
    </lineage>
</organism>
<accession>A0A173TMV9</accession>
<gene>
    <name evidence="1" type="ORF">ERS852425_02177</name>
</gene>
<proteinExistence type="predicted"/>
<evidence type="ECO:0000313" key="2">
    <source>
        <dbReference type="Proteomes" id="UP000095598"/>
    </source>
</evidence>
<reference evidence="1 2" key="1">
    <citation type="submission" date="2015-09" db="EMBL/GenBank/DDBJ databases">
        <authorList>
            <consortium name="Pathogen Informatics"/>
        </authorList>
    </citation>
    <scope>NUCLEOTIDE SEQUENCE [LARGE SCALE GENOMIC DNA]</scope>
    <source>
        <strain evidence="1 2">2789STDY5608868</strain>
    </source>
</reference>
<dbReference type="Proteomes" id="UP000095598">
    <property type="component" value="Unassembled WGS sequence"/>
</dbReference>